<organism evidence="2">
    <name type="scientific">Attheya septentrionalis</name>
    <dbReference type="NCBI Taxonomy" id="420275"/>
    <lineage>
        <taxon>Eukaryota</taxon>
        <taxon>Sar</taxon>
        <taxon>Stramenopiles</taxon>
        <taxon>Ochrophyta</taxon>
        <taxon>Bacillariophyta</taxon>
        <taxon>Coscinodiscophyceae</taxon>
        <taxon>Chaetocerotophycidae</taxon>
        <taxon>Chaetocerotales</taxon>
        <taxon>Attheyaceae</taxon>
        <taxon>Attheya</taxon>
    </lineage>
</organism>
<gene>
    <name evidence="2" type="ORF">ASEP1449_LOCUS16757</name>
</gene>
<keyword evidence="1" id="KW-0677">Repeat</keyword>
<dbReference type="InterPro" id="IPR011990">
    <property type="entry name" value="TPR-like_helical_dom_sf"/>
</dbReference>
<reference evidence="2" key="1">
    <citation type="submission" date="2021-01" db="EMBL/GenBank/DDBJ databases">
        <authorList>
            <person name="Corre E."/>
            <person name="Pelletier E."/>
            <person name="Niang G."/>
            <person name="Scheremetjew M."/>
            <person name="Finn R."/>
            <person name="Kale V."/>
            <person name="Holt S."/>
            <person name="Cochrane G."/>
            <person name="Meng A."/>
            <person name="Brown T."/>
            <person name="Cohen L."/>
        </authorList>
    </citation>
    <scope>NUCLEOTIDE SEQUENCE</scope>
    <source>
        <strain evidence="2">CCMP2084</strain>
    </source>
</reference>
<dbReference type="SMART" id="SM00671">
    <property type="entry name" value="SEL1"/>
    <property type="match status" value="3"/>
</dbReference>
<proteinExistence type="predicted"/>
<dbReference type="PANTHER" id="PTHR46430">
    <property type="entry name" value="PROTEIN SKT5-RELATED"/>
    <property type="match status" value="1"/>
</dbReference>
<dbReference type="SUPFAM" id="SSF81901">
    <property type="entry name" value="HCP-like"/>
    <property type="match status" value="1"/>
</dbReference>
<accession>A0A7S2UN36</accession>
<evidence type="ECO:0008006" key="3">
    <source>
        <dbReference type="Google" id="ProtNLM"/>
    </source>
</evidence>
<protein>
    <recommendedName>
        <fullName evidence="3">Sel1 repeat family protein</fullName>
    </recommendedName>
</protein>
<evidence type="ECO:0000313" key="2">
    <source>
        <dbReference type="EMBL" id="CAD9824923.1"/>
    </source>
</evidence>
<name>A0A7S2UN36_9STRA</name>
<dbReference type="InterPro" id="IPR006597">
    <property type="entry name" value="Sel1-like"/>
</dbReference>
<dbReference type="Pfam" id="PF08238">
    <property type="entry name" value="Sel1"/>
    <property type="match status" value="3"/>
</dbReference>
<dbReference type="InterPro" id="IPR051726">
    <property type="entry name" value="Chitin_Synth_Reg"/>
</dbReference>
<sequence>MKNAKRGDTNAMYELGILYNIGQSGLSKDLKLGYEWFQKSADNGNMRGMLGAGDSLIHGLGVNNDVKYGIALVCQAAGLGHATACFMVGKFYGYGRFGLPINISQAIYWLKKGASDDCPYQVGSASQKDSARLLLKELQSNLESN</sequence>
<dbReference type="AlphaFoldDB" id="A0A7S2UN36"/>
<dbReference type="EMBL" id="HBHQ01024854">
    <property type="protein sequence ID" value="CAD9824923.1"/>
    <property type="molecule type" value="Transcribed_RNA"/>
</dbReference>
<dbReference type="Gene3D" id="1.25.40.10">
    <property type="entry name" value="Tetratricopeptide repeat domain"/>
    <property type="match status" value="1"/>
</dbReference>
<evidence type="ECO:0000256" key="1">
    <source>
        <dbReference type="ARBA" id="ARBA00022737"/>
    </source>
</evidence>